<keyword evidence="2 7" id="KW-0349">Heme</keyword>
<dbReference type="GO" id="GO:0017004">
    <property type="term" value="P:cytochrome complex assembly"/>
    <property type="evidence" value="ECO:0007669"/>
    <property type="project" value="UniProtKB-KW"/>
</dbReference>
<dbReference type="PANTHER" id="PTHR47870">
    <property type="entry name" value="CYTOCHROME C-TYPE BIOGENESIS PROTEIN CCMH"/>
    <property type="match status" value="1"/>
</dbReference>
<accession>A0A2A4CNH6</accession>
<dbReference type="RefSeq" id="WP_096434371.1">
    <property type="nucleotide sequence ID" value="NZ_NTJD01000011.1"/>
</dbReference>
<dbReference type="AlphaFoldDB" id="A0A2A4CNH6"/>
<dbReference type="OrthoDB" id="9804975at2"/>
<evidence type="ECO:0000256" key="3">
    <source>
        <dbReference type="ARBA" id="ARBA00022723"/>
    </source>
</evidence>
<comment type="caution">
    <text evidence="9">The sequence shown here is derived from an EMBL/GenBank/DDBJ whole genome shotgun (WGS) entry which is preliminary data.</text>
</comment>
<evidence type="ECO:0000256" key="2">
    <source>
        <dbReference type="ARBA" id="ARBA00022617"/>
    </source>
</evidence>
<dbReference type="GO" id="GO:0005886">
    <property type="term" value="C:plasma membrane"/>
    <property type="evidence" value="ECO:0007669"/>
    <property type="project" value="TreeGrafter"/>
</dbReference>
<comment type="function">
    <text evidence="7">Possible subunit of a heme lyase.</text>
</comment>
<evidence type="ECO:0000313" key="9">
    <source>
        <dbReference type="EMBL" id="PCD75654.1"/>
    </source>
</evidence>
<feature type="chain" id="PRO_5011829903" description="Cytochrome c-type biogenesis protein" evidence="7">
    <location>
        <begin position="19"/>
        <end position="156"/>
    </location>
</feature>
<feature type="domain" description="CcmH/CycL/Ccl2/NrfF N-terminal" evidence="8">
    <location>
        <begin position="7"/>
        <end position="149"/>
    </location>
</feature>
<evidence type="ECO:0000256" key="6">
    <source>
        <dbReference type="ARBA" id="ARBA00023004"/>
    </source>
</evidence>
<keyword evidence="5" id="KW-0201">Cytochrome c-type biogenesis</keyword>
<gene>
    <name evidence="9" type="ORF">CLN94_12945</name>
</gene>
<feature type="signal peptide" evidence="7">
    <location>
        <begin position="1"/>
        <end position="18"/>
    </location>
</feature>
<dbReference type="InterPro" id="IPR051263">
    <property type="entry name" value="C-type_cytochrome_biogenesis"/>
</dbReference>
<dbReference type="InterPro" id="IPR038297">
    <property type="entry name" value="CcmH/CycL/NrfF/Ccl2_sf"/>
</dbReference>
<dbReference type="Proteomes" id="UP000243507">
    <property type="component" value="Unassembled WGS sequence"/>
</dbReference>
<sequence>MLKRLVLASFLLASPVLAVQPDEVLPDPAMEARARTISQVLRCPVCQGENIDESNAEVSRDLRLLVRERLIAGDSDSEVLDYITDRYGEYVLFEPEKTGANLILYYLGPVALLIAGIGGFIYLRRRGSAVEAAPQALDAEEERRLKELLADDKPGA</sequence>
<evidence type="ECO:0000256" key="1">
    <source>
        <dbReference type="ARBA" id="ARBA00010342"/>
    </source>
</evidence>
<reference evidence="9 10" key="1">
    <citation type="submission" date="2017-09" db="EMBL/GenBank/DDBJ databases">
        <title>A multilocus sequence analysis scheme for characterization of bacteria in the genus Thioclava.</title>
        <authorList>
            <person name="Liu Y."/>
            <person name="Shao Z."/>
        </authorList>
    </citation>
    <scope>NUCLEOTIDE SEQUENCE [LARGE SCALE GENOMIC DNA]</scope>
    <source>
        <strain evidence="9 10">CAU 1312</strain>
    </source>
</reference>
<dbReference type="GO" id="GO:0046872">
    <property type="term" value="F:metal ion binding"/>
    <property type="evidence" value="ECO:0007669"/>
    <property type="project" value="UniProtKB-KW"/>
</dbReference>
<dbReference type="InterPro" id="IPR005616">
    <property type="entry name" value="CcmH/CycL/Ccl2/NrfF_N"/>
</dbReference>
<keyword evidence="6 7" id="KW-0408">Iron</keyword>
<keyword evidence="4 7" id="KW-0732">Signal</keyword>
<organism evidence="9 10">
    <name type="scientific">Pseudothioclava arenosa</name>
    <dbReference type="NCBI Taxonomy" id="1795308"/>
    <lineage>
        <taxon>Bacteria</taxon>
        <taxon>Pseudomonadati</taxon>
        <taxon>Pseudomonadota</taxon>
        <taxon>Alphaproteobacteria</taxon>
        <taxon>Rhodobacterales</taxon>
        <taxon>Paracoccaceae</taxon>
        <taxon>Pseudothioclava</taxon>
    </lineage>
</organism>
<dbReference type="PANTHER" id="PTHR47870:SF1">
    <property type="entry name" value="CYTOCHROME C-TYPE BIOGENESIS PROTEIN CCMH"/>
    <property type="match status" value="1"/>
</dbReference>
<keyword evidence="10" id="KW-1185">Reference proteome</keyword>
<evidence type="ECO:0000256" key="5">
    <source>
        <dbReference type="ARBA" id="ARBA00022748"/>
    </source>
</evidence>
<feature type="transmembrane region" description="Helical" evidence="7">
    <location>
        <begin position="103"/>
        <end position="123"/>
    </location>
</feature>
<protein>
    <recommendedName>
        <fullName evidence="7">Cytochrome c-type biogenesis protein</fullName>
    </recommendedName>
</protein>
<keyword evidence="7" id="KW-0472">Membrane</keyword>
<dbReference type="EMBL" id="NTJD01000011">
    <property type="protein sequence ID" value="PCD75654.1"/>
    <property type="molecule type" value="Genomic_DNA"/>
</dbReference>
<proteinExistence type="inferred from homology"/>
<evidence type="ECO:0000313" key="10">
    <source>
        <dbReference type="Proteomes" id="UP000243507"/>
    </source>
</evidence>
<keyword evidence="7" id="KW-0812">Transmembrane</keyword>
<dbReference type="CDD" id="cd16378">
    <property type="entry name" value="CcmH_N"/>
    <property type="match status" value="1"/>
</dbReference>
<evidence type="ECO:0000256" key="4">
    <source>
        <dbReference type="ARBA" id="ARBA00022729"/>
    </source>
</evidence>
<dbReference type="Pfam" id="PF03918">
    <property type="entry name" value="CcmH"/>
    <property type="match status" value="1"/>
</dbReference>
<evidence type="ECO:0000256" key="7">
    <source>
        <dbReference type="RuleBase" id="RU364112"/>
    </source>
</evidence>
<name>A0A2A4CNH6_9RHOB</name>
<dbReference type="Gene3D" id="1.10.8.640">
    <property type="entry name" value="Cytochrome C biogenesis protein"/>
    <property type="match status" value="1"/>
</dbReference>
<comment type="similarity">
    <text evidence="1 7">Belongs to the CcmH/CycL/Ccl2/NrfF family.</text>
</comment>
<keyword evidence="3 7" id="KW-0479">Metal-binding</keyword>
<evidence type="ECO:0000259" key="8">
    <source>
        <dbReference type="Pfam" id="PF03918"/>
    </source>
</evidence>
<keyword evidence="7" id="KW-1133">Transmembrane helix</keyword>